<protein>
    <submittedName>
        <fullName evidence="1">Glycerol-3-phosphate acyltransferase</fullName>
    </submittedName>
</protein>
<reference evidence="1" key="1">
    <citation type="submission" date="2022-05" db="EMBL/GenBank/DDBJ databases">
        <title>The Musa troglodytarum L. genome provides insights into the mechanism of non-climacteric behaviour and enrichment of carotenoids.</title>
        <authorList>
            <person name="Wang J."/>
        </authorList>
    </citation>
    <scope>NUCLEOTIDE SEQUENCE</scope>
    <source>
        <tissue evidence="1">Leaf</tissue>
    </source>
</reference>
<accession>A0A9E7L8X9</accession>
<proteinExistence type="predicted"/>
<dbReference type="AlphaFoldDB" id="A0A9E7L8X9"/>
<sequence length="85" mass="9133">MASLAPRPSWTANGVTRVLAAAYRVRSPPNSFLAVPHGRRGATLVARPRRFRFKGPGVSLSARCFSGQMLPAISSNLLLVLEVVC</sequence>
<dbReference type="GO" id="GO:0016746">
    <property type="term" value="F:acyltransferase activity"/>
    <property type="evidence" value="ECO:0007669"/>
    <property type="project" value="UniProtKB-KW"/>
</dbReference>
<organism evidence="1 2">
    <name type="scientific">Musa troglodytarum</name>
    <name type="common">fe'i banana</name>
    <dbReference type="NCBI Taxonomy" id="320322"/>
    <lineage>
        <taxon>Eukaryota</taxon>
        <taxon>Viridiplantae</taxon>
        <taxon>Streptophyta</taxon>
        <taxon>Embryophyta</taxon>
        <taxon>Tracheophyta</taxon>
        <taxon>Spermatophyta</taxon>
        <taxon>Magnoliopsida</taxon>
        <taxon>Liliopsida</taxon>
        <taxon>Zingiberales</taxon>
        <taxon>Musaceae</taxon>
        <taxon>Musa</taxon>
    </lineage>
</organism>
<evidence type="ECO:0000313" key="2">
    <source>
        <dbReference type="Proteomes" id="UP001055439"/>
    </source>
</evidence>
<keyword evidence="2" id="KW-1185">Reference proteome</keyword>
<dbReference type="Proteomes" id="UP001055439">
    <property type="component" value="Chromosome 9"/>
</dbReference>
<evidence type="ECO:0000313" key="1">
    <source>
        <dbReference type="EMBL" id="URE42290.1"/>
    </source>
</evidence>
<keyword evidence="1" id="KW-0012">Acyltransferase</keyword>
<keyword evidence="1" id="KW-0808">Transferase</keyword>
<gene>
    <name evidence="1" type="ORF">MUK42_14732</name>
</gene>
<dbReference type="OrthoDB" id="1854593at2759"/>
<name>A0A9E7L8X9_9LILI</name>
<dbReference type="EMBL" id="CP097511">
    <property type="protein sequence ID" value="URE42290.1"/>
    <property type="molecule type" value="Genomic_DNA"/>
</dbReference>